<gene>
    <name evidence="1" type="ORF">HPBE_LOCUS22823</name>
</gene>
<protein>
    <submittedName>
        <fullName evidence="3">MATH domain-containing protein</fullName>
    </submittedName>
</protein>
<evidence type="ECO:0000313" key="3">
    <source>
        <dbReference type="WBParaSite" id="HPBE_0002282401-mRNA-1"/>
    </source>
</evidence>
<sequence length="105" mass="11473">MGGEEPAPAQHQPMPEKAISAATTVDIRAENVAEVVSVEVKSWNSVKRTKDPFDPPGVQFSKYGWKRIANDGPPSNGDMFHVSHCLLSIYVITFFPSRSPSDTVS</sequence>
<dbReference type="EMBL" id="UZAH01034393">
    <property type="protein sequence ID" value="VDP34909.1"/>
    <property type="molecule type" value="Genomic_DNA"/>
</dbReference>
<evidence type="ECO:0000313" key="1">
    <source>
        <dbReference type="EMBL" id="VDP34909.1"/>
    </source>
</evidence>
<name>A0A183GJH5_HELPZ</name>
<organism evidence="2 3">
    <name type="scientific">Heligmosomoides polygyrus</name>
    <name type="common">Parasitic roundworm</name>
    <dbReference type="NCBI Taxonomy" id="6339"/>
    <lineage>
        <taxon>Eukaryota</taxon>
        <taxon>Metazoa</taxon>
        <taxon>Ecdysozoa</taxon>
        <taxon>Nematoda</taxon>
        <taxon>Chromadorea</taxon>
        <taxon>Rhabditida</taxon>
        <taxon>Rhabditina</taxon>
        <taxon>Rhabditomorpha</taxon>
        <taxon>Strongyloidea</taxon>
        <taxon>Heligmosomidae</taxon>
        <taxon>Heligmosomoides</taxon>
    </lineage>
</organism>
<dbReference type="AlphaFoldDB" id="A0A183GJH5"/>
<accession>A0A3P8GJN5</accession>
<proteinExistence type="predicted"/>
<keyword evidence="2" id="KW-1185">Reference proteome</keyword>
<dbReference type="WBParaSite" id="HPBE_0002282401-mRNA-1">
    <property type="protein sequence ID" value="HPBE_0002282401-mRNA-1"/>
    <property type="gene ID" value="HPBE_0002282401"/>
</dbReference>
<dbReference type="Proteomes" id="UP000050761">
    <property type="component" value="Unassembled WGS sequence"/>
</dbReference>
<evidence type="ECO:0000313" key="2">
    <source>
        <dbReference type="Proteomes" id="UP000050761"/>
    </source>
</evidence>
<reference evidence="3" key="2">
    <citation type="submission" date="2019-09" db="UniProtKB">
        <authorList>
            <consortium name="WormBaseParasite"/>
        </authorList>
    </citation>
    <scope>IDENTIFICATION</scope>
</reference>
<reference evidence="1 2" key="1">
    <citation type="submission" date="2018-11" db="EMBL/GenBank/DDBJ databases">
        <authorList>
            <consortium name="Pathogen Informatics"/>
        </authorList>
    </citation>
    <scope>NUCLEOTIDE SEQUENCE [LARGE SCALE GENOMIC DNA]</scope>
</reference>
<accession>A0A183GJH5</accession>